<sequence length="126" mass="13735">MSNLSDALAELKNAIVDFSSLTVTTYSGDLKIIFDNAQKDGQANPSLNTLDMNTLFQAALTNAELAPAQQANFKLEAMNIHKIDGDAIIYRDQAFNQGLEEAHTAAIQAGRETREGFLTLVKGMWS</sequence>
<evidence type="ECO:0000313" key="1">
    <source>
        <dbReference type="EMBL" id="GGW81675.1"/>
    </source>
</evidence>
<accession>A0A918JIH6</accession>
<dbReference type="EMBL" id="BMXP01000002">
    <property type="protein sequence ID" value="GGW81675.1"/>
    <property type="molecule type" value="Genomic_DNA"/>
</dbReference>
<protein>
    <submittedName>
        <fullName evidence="1">Uncharacterized protein</fullName>
    </submittedName>
</protein>
<reference evidence="1" key="1">
    <citation type="journal article" date="2014" name="Int. J. Syst. Evol. Microbiol.">
        <title>Complete genome sequence of Corynebacterium casei LMG S-19264T (=DSM 44701T), isolated from a smear-ripened cheese.</title>
        <authorList>
            <consortium name="US DOE Joint Genome Institute (JGI-PGF)"/>
            <person name="Walter F."/>
            <person name="Albersmeier A."/>
            <person name="Kalinowski J."/>
            <person name="Ruckert C."/>
        </authorList>
    </citation>
    <scope>NUCLEOTIDE SEQUENCE</scope>
    <source>
        <strain evidence="1">KCTC 22164</strain>
    </source>
</reference>
<keyword evidence="2" id="KW-1185">Reference proteome</keyword>
<dbReference type="Proteomes" id="UP000631300">
    <property type="component" value="Unassembled WGS sequence"/>
</dbReference>
<gene>
    <name evidence="1" type="ORF">GCM10007391_13620</name>
</gene>
<dbReference type="RefSeq" id="WP_189404656.1">
    <property type="nucleotide sequence ID" value="NZ_BMXP01000002.1"/>
</dbReference>
<organism evidence="1 2">
    <name type="scientific">Alteromonas halophila</name>
    <dbReference type="NCBI Taxonomy" id="516698"/>
    <lineage>
        <taxon>Bacteria</taxon>
        <taxon>Pseudomonadati</taxon>
        <taxon>Pseudomonadota</taxon>
        <taxon>Gammaproteobacteria</taxon>
        <taxon>Alteromonadales</taxon>
        <taxon>Alteromonadaceae</taxon>
        <taxon>Alteromonas/Salinimonas group</taxon>
        <taxon>Alteromonas</taxon>
    </lineage>
</organism>
<name>A0A918JIH6_9ALTE</name>
<dbReference type="AlphaFoldDB" id="A0A918JIH6"/>
<comment type="caution">
    <text evidence="1">The sequence shown here is derived from an EMBL/GenBank/DDBJ whole genome shotgun (WGS) entry which is preliminary data.</text>
</comment>
<evidence type="ECO:0000313" key="2">
    <source>
        <dbReference type="Proteomes" id="UP000631300"/>
    </source>
</evidence>
<reference evidence="1" key="2">
    <citation type="submission" date="2020-09" db="EMBL/GenBank/DDBJ databases">
        <authorList>
            <person name="Sun Q."/>
            <person name="Kim S."/>
        </authorList>
    </citation>
    <scope>NUCLEOTIDE SEQUENCE</scope>
    <source>
        <strain evidence="1">KCTC 22164</strain>
    </source>
</reference>
<proteinExistence type="predicted"/>